<dbReference type="SUPFAM" id="SSF49899">
    <property type="entry name" value="Concanavalin A-like lectins/glucanases"/>
    <property type="match status" value="1"/>
</dbReference>
<keyword evidence="5" id="KW-1185">Reference proteome</keyword>
<sequence length="441" mass="46930">MTTTFSCLLTAKANVSPIEGTVSNTTIDAQGPGSNASVQITGADNSFVSFGTQIGQFGTNDFTVTFWVQTTESYRYFDLAGNRTAGSHGNFFCIRMTGKHESRPAGIISAEVDQDQNGTNYIGVESKTAGFNDGKWHHIAVVRKGASLTLYVDGVVSGNTTGKGVANIANGHPFKLGRSLVGVHDKFAANARYSGLRVYDTALNDSDISSLFSGITSPPKTQTEVKTKQIIGQIVVNADESTLSDQGIKTTPDAATFALNIAKYFVGENKGKFHVLSNNFGLTGASLEQTMTKAGHTWTKGMNIPINLETLQKYDGIFIGGDLVENQVLIEYVKNGGKVYLCAGTGKGGAQVEANNWNTFLAAFGLKIQGIYNAITGNIAVNNPNHPLFAEVKTLYQNNGNFITDLQTDSQLNQIILAHSSGKGLIGTAEFVKPSAPKSPA</sequence>
<comment type="caution">
    <text evidence="4">The sequence shown here is derived from an EMBL/GenBank/DDBJ whole genome shotgun (WGS) entry which is preliminary data.</text>
</comment>
<accession>A0A480A609</accession>
<gene>
    <name evidence="4" type="ORF">SR1949_42250</name>
</gene>
<dbReference type="InterPro" id="IPR006558">
    <property type="entry name" value="LamG-like"/>
</dbReference>
<name>A0A480A609_9CYAN</name>
<organism evidence="4 5">
    <name type="scientific">Sphaerospermopsis reniformis</name>
    <dbReference type="NCBI Taxonomy" id="531300"/>
    <lineage>
        <taxon>Bacteria</taxon>
        <taxon>Bacillati</taxon>
        <taxon>Cyanobacteriota</taxon>
        <taxon>Cyanophyceae</taxon>
        <taxon>Nostocales</taxon>
        <taxon>Aphanizomenonaceae</taxon>
        <taxon>Sphaerospermopsis</taxon>
    </lineage>
</organism>
<dbReference type="InterPro" id="IPR029062">
    <property type="entry name" value="Class_I_gatase-like"/>
</dbReference>
<keyword evidence="1" id="KW-0732">Signal</keyword>
<proteinExistence type="predicted"/>
<evidence type="ECO:0000256" key="1">
    <source>
        <dbReference type="ARBA" id="ARBA00022729"/>
    </source>
</evidence>
<dbReference type="PROSITE" id="PS50025">
    <property type="entry name" value="LAM_G_DOMAIN"/>
    <property type="match status" value="1"/>
</dbReference>
<protein>
    <recommendedName>
        <fullName evidence="3">Laminin G domain-containing protein</fullName>
    </recommendedName>
</protein>
<dbReference type="EMBL" id="BJCE01000209">
    <property type="protein sequence ID" value="GCL39103.1"/>
    <property type="molecule type" value="Genomic_DNA"/>
</dbReference>
<evidence type="ECO:0000256" key="2">
    <source>
        <dbReference type="ARBA" id="ARBA00023157"/>
    </source>
</evidence>
<feature type="domain" description="Laminin G" evidence="3">
    <location>
        <begin position="37"/>
        <end position="216"/>
    </location>
</feature>
<dbReference type="RefSeq" id="WP_137668798.1">
    <property type="nucleotide sequence ID" value="NZ_BJCE01000209.1"/>
</dbReference>
<evidence type="ECO:0000313" key="4">
    <source>
        <dbReference type="EMBL" id="GCL39103.1"/>
    </source>
</evidence>
<dbReference type="Gene3D" id="2.60.120.200">
    <property type="match status" value="1"/>
</dbReference>
<dbReference type="Pfam" id="PF13385">
    <property type="entry name" value="Laminin_G_3"/>
    <property type="match status" value="1"/>
</dbReference>
<dbReference type="InterPro" id="IPR001791">
    <property type="entry name" value="Laminin_G"/>
</dbReference>
<dbReference type="Proteomes" id="UP000300142">
    <property type="component" value="Unassembled WGS sequence"/>
</dbReference>
<dbReference type="AlphaFoldDB" id="A0A480A609"/>
<dbReference type="InterPro" id="IPR013320">
    <property type="entry name" value="ConA-like_dom_sf"/>
</dbReference>
<reference evidence="5" key="1">
    <citation type="submission" date="2019-02" db="EMBL/GenBank/DDBJ databases">
        <title>Draft genome sequence of Sphaerospermopsis reniformis NIES-1949.</title>
        <authorList>
            <person name="Yamaguchi H."/>
            <person name="Suzuki S."/>
            <person name="Kawachi M."/>
        </authorList>
    </citation>
    <scope>NUCLEOTIDE SEQUENCE [LARGE SCALE GENOMIC DNA]</scope>
    <source>
        <strain evidence="5">NIES-1949</strain>
    </source>
</reference>
<evidence type="ECO:0000259" key="3">
    <source>
        <dbReference type="PROSITE" id="PS50025"/>
    </source>
</evidence>
<dbReference type="SUPFAM" id="SSF52317">
    <property type="entry name" value="Class I glutamine amidotransferase-like"/>
    <property type="match status" value="1"/>
</dbReference>
<keyword evidence="2" id="KW-1015">Disulfide bond</keyword>
<evidence type="ECO:0000313" key="5">
    <source>
        <dbReference type="Proteomes" id="UP000300142"/>
    </source>
</evidence>
<dbReference type="CDD" id="cd00110">
    <property type="entry name" value="LamG"/>
    <property type="match status" value="1"/>
</dbReference>
<dbReference type="SMART" id="SM00560">
    <property type="entry name" value="LamGL"/>
    <property type="match status" value="1"/>
</dbReference>